<proteinExistence type="predicted"/>
<dbReference type="OrthoDB" id="73875at2759"/>
<protein>
    <submittedName>
        <fullName evidence="2">Uncharacterized protein</fullName>
    </submittedName>
</protein>
<dbReference type="AlphaFoldDB" id="A0A6A5TR42"/>
<evidence type="ECO:0000313" key="3">
    <source>
        <dbReference type="Proteomes" id="UP000800035"/>
    </source>
</evidence>
<name>A0A6A5TR42_9PLEO</name>
<accession>A0A6A5TR42</accession>
<keyword evidence="3" id="KW-1185">Reference proteome</keyword>
<dbReference type="Proteomes" id="UP000800035">
    <property type="component" value="Unassembled WGS sequence"/>
</dbReference>
<feature type="compositionally biased region" description="Low complexity" evidence="1">
    <location>
        <begin position="107"/>
        <end position="117"/>
    </location>
</feature>
<dbReference type="EMBL" id="ML976997">
    <property type="protein sequence ID" value="KAF1954878.1"/>
    <property type="molecule type" value="Genomic_DNA"/>
</dbReference>
<evidence type="ECO:0000256" key="1">
    <source>
        <dbReference type="SAM" id="MobiDB-lite"/>
    </source>
</evidence>
<gene>
    <name evidence="2" type="ORF">CC80DRAFT_493613</name>
</gene>
<sequence>MEDEGDDEGPTPISNVTIPTLYSSGASHIVIPTLYSTGAGACTKAPLSLEDDEGDDENIAIPTLTSMASHVTIPTLTSQDLSIEIPTLTSQASSVEIPTLTSKEEPSSSPTPSEKPLNFGGTWKIEISQWIFQNSKAQRTKWTIVNSNGNEAGTGYLDPKEDLTIHDRDPAHRDQIKALPFVIDTKLHNELDDKKSVVEFNSRMQLPGGCKVSWSTDGKKNACWHQGFEPEDFGCDMEDVHWWDYDDSGENGKKRDFVCAFKYLGTATRSDAGNWF</sequence>
<organism evidence="2 3">
    <name type="scientific">Byssothecium circinans</name>
    <dbReference type="NCBI Taxonomy" id="147558"/>
    <lineage>
        <taxon>Eukaryota</taxon>
        <taxon>Fungi</taxon>
        <taxon>Dikarya</taxon>
        <taxon>Ascomycota</taxon>
        <taxon>Pezizomycotina</taxon>
        <taxon>Dothideomycetes</taxon>
        <taxon>Pleosporomycetidae</taxon>
        <taxon>Pleosporales</taxon>
        <taxon>Massarineae</taxon>
        <taxon>Massarinaceae</taxon>
        <taxon>Byssothecium</taxon>
    </lineage>
</organism>
<reference evidence="2" key="1">
    <citation type="journal article" date="2020" name="Stud. Mycol.">
        <title>101 Dothideomycetes genomes: a test case for predicting lifestyles and emergence of pathogens.</title>
        <authorList>
            <person name="Haridas S."/>
            <person name="Albert R."/>
            <person name="Binder M."/>
            <person name="Bloem J."/>
            <person name="Labutti K."/>
            <person name="Salamov A."/>
            <person name="Andreopoulos B."/>
            <person name="Baker S."/>
            <person name="Barry K."/>
            <person name="Bills G."/>
            <person name="Bluhm B."/>
            <person name="Cannon C."/>
            <person name="Castanera R."/>
            <person name="Culley D."/>
            <person name="Daum C."/>
            <person name="Ezra D."/>
            <person name="Gonzalez J."/>
            <person name="Henrissat B."/>
            <person name="Kuo A."/>
            <person name="Liang C."/>
            <person name="Lipzen A."/>
            <person name="Lutzoni F."/>
            <person name="Magnuson J."/>
            <person name="Mondo S."/>
            <person name="Nolan M."/>
            <person name="Ohm R."/>
            <person name="Pangilinan J."/>
            <person name="Park H.-J."/>
            <person name="Ramirez L."/>
            <person name="Alfaro M."/>
            <person name="Sun H."/>
            <person name="Tritt A."/>
            <person name="Yoshinaga Y."/>
            <person name="Zwiers L.-H."/>
            <person name="Turgeon B."/>
            <person name="Goodwin S."/>
            <person name="Spatafora J."/>
            <person name="Crous P."/>
            <person name="Grigoriev I."/>
        </authorList>
    </citation>
    <scope>NUCLEOTIDE SEQUENCE</scope>
    <source>
        <strain evidence="2">CBS 675.92</strain>
    </source>
</reference>
<feature type="region of interest" description="Disordered" evidence="1">
    <location>
        <begin position="94"/>
        <end position="118"/>
    </location>
</feature>
<evidence type="ECO:0000313" key="2">
    <source>
        <dbReference type="EMBL" id="KAF1954878.1"/>
    </source>
</evidence>